<accession>A0A952FQZ9</accession>
<evidence type="ECO:0000256" key="2">
    <source>
        <dbReference type="ARBA" id="ARBA00022741"/>
    </source>
</evidence>
<feature type="domain" description="ABC transporter" evidence="4">
    <location>
        <begin position="261"/>
        <end position="498"/>
    </location>
</feature>
<dbReference type="InterPro" id="IPR003439">
    <property type="entry name" value="ABC_transporter-like_ATP-bd"/>
</dbReference>
<evidence type="ECO:0000313" key="6">
    <source>
        <dbReference type="Proteomes" id="UP000700706"/>
    </source>
</evidence>
<dbReference type="PROSITE" id="PS00211">
    <property type="entry name" value="ABC_TRANSPORTER_1"/>
    <property type="match status" value="1"/>
</dbReference>
<feature type="domain" description="ABC transporter" evidence="4">
    <location>
        <begin position="2"/>
        <end position="241"/>
    </location>
</feature>
<dbReference type="GO" id="GO:0005524">
    <property type="term" value="F:ATP binding"/>
    <property type="evidence" value="ECO:0007669"/>
    <property type="project" value="UniProtKB-KW"/>
</dbReference>
<dbReference type="InterPro" id="IPR027417">
    <property type="entry name" value="P-loop_NTPase"/>
</dbReference>
<protein>
    <submittedName>
        <fullName evidence="5">ABC transporter ATP-binding protein</fullName>
    </submittedName>
</protein>
<dbReference type="PROSITE" id="PS50893">
    <property type="entry name" value="ABC_TRANSPORTER_2"/>
    <property type="match status" value="2"/>
</dbReference>
<dbReference type="EMBL" id="JAEKLZ010000461">
    <property type="protein sequence ID" value="MBW8728861.1"/>
    <property type="molecule type" value="Genomic_DNA"/>
</dbReference>
<dbReference type="GO" id="GO:0043190">
    <property type="term" value="C:ATP-binding cassette (ABC) transporter complex"/>
    <property type="evidence" value="ECO:0007669"/>
    <property type="project" value="TreeGrafter"/>
</dbReference>
<dbReference type="Pfam" id="PF00005">
    <property type="entry name" value="ABC_tran"/>
    <property type="match status" value="2"/>
</dbReference>
<comment type="caution">
    <text evidence="5">The sequence shown here is derived from an EMBL/GenBank/DDBJ whole genome shotgun (WGS) entry which is preliminary data.</text>
</comment>
<dbReference type="CDD" id="cd03225">
    <property type="entry name" value="ABC_cobalt_CbiO_domain1"/>
    <property type="match status" value="2"/>
</dbReference>
<dbReference type="InterPro" id="IPR003593">
    <property type="entry name" value="AAA+_ATPase"/>
</dbReference>
<gene>
    <name evidence="5" type="ORF">JF625_27400</name>
</gene>
<dbReference type="Proteomes" id="UP000700706">
    <property type="component" value="Unassembled WGS sequence"/>
</dbReference>
<proteinExistence type="predicted"/>
<sequence length="508" mass="52937">MLEIEALSVGFAPAKPAILPTSFRIEPGGRLLLCGANGSGKSTLLAAAAGVIPKLSRPPLLAGSVRLGGVELGGLPRTELFRRVGIVFQNLDDQLWDLGVEDLIAFPLESRALPGLRVRDRVLQLVSALSLEALLGRRVLTLSGGERRMVALAAALATGPELLVLDEPTTGLDPAARRRLAGLLGRLGGDLPMLLAAEQDAGALAAVADAVLLQKDGAAGTPRPMAEAAADDRLWLDHGLLPLRRRAGSRHRGAGTGRTLVEATGLVSRLRRGDGRPVLDGVDLAVRAGEVAGLIGPNGTGKTTLFQSILGLSPLTAGRIALGGEDAGGWTVARRARRIATVPQNVRRILFNLTVLDEAAFAVSGNPRALGSADVRAKAQAALMRFGLDRRAGDSPFALSAREQAVLGLACATAAEAELVILDEPLLARDLAGRALLDRFLDDLRGRGGAALLVSHDLELIDDVADRLLIMDGGKIRHDGPPEAGWRSAAFAALGWPAPLPVPTEAVA</sequence>
<evidence type="ECO:0000256" key="1">
    <source>
        <dbReference type="ARBA" id="ARBA00022448"/>
    </source>
</evidence>
<evidence type="ECO:0000256" key="3">
    <source>
        <dbReference type="ARBA" id="ARBA00022840"/>
    </source>
</evidence>
<keyword evidence="2" id="KW-0547">Nucleotide-binding</keyword>
<evidence type="ECO:0000313" key="5">
    <source>
        <dbReference type="EMBL" id="MBW8728861.1"/>
    </source>
</evidence>
<dbReference type="InterPro" id="IPR017871">
    <property type="entry name" value="ABC_transporter-like_CS"/>
</dbReference>
<dbReference type="InterPro" id="IPR050095">
    <property type="entry name" value="ECF_ABC_transporter_ATP-bd"/>
</dbReference>
<keyword evidence="1" id="KW-0813">Transport</keyword>
<dbReference type="GO" id="GO:0016887">
    <property type="term" value="F:ATP hydrolysis activity"/>
    <property type="evidence" value="ECO:0007669"/>
    <property type="project" value="InterPro"/>
</dbReference>
<dbReference type="InterPro" id="IPR015856">
    <property type="entry name" value="ABC_transpr_CbiO/EcfA_su"/>
</dbReference>
<name>A0A952FQZ9_9PROT</name>
<evidence type="ECO:0000259" key="4">
    <source>
        <dbReference type="PROSITE" id="PS50893"/>
    </source>
</evidence>
<organism evidence="5 6">
    <name type="scientific">Inquilinus limosus</name>
    <dbReference type="NCBI Taxonomy" id="171674"/>
    <lineage>
        <taxon>Bacteria</taxon>
        <taxon>Pseudomonadati</taxon>
        <taxon>Pseudomonadota</taxon>
        <taxon>Alphaproteobacteria</taxon>
        <taxon>Rhodospirillales</taxon>
        <taxon>Rhodospirillaceae</taxon>
        <taxon>Inquilinus</taxon>
    </lineage>
</organism>
<dbReference type="AlphaFoldDB" id="A0A952FQZ9"/>
<dbReference type="GO" id="GO:0042626">
    <property type="term" value="F:ATPase-coupled transmembrane transporter activity"/>
    <property type="evidence" value="ECO:0007669"/>
    <property type="project" value="TreeGrafter"/>
</dbReference>
<dbReference type="SMART" id="SM00382">
    <property type="entry name" value="AAA"/>
    <property type="match status" value="2"/>
</dbReference>
<keyword evidence="3 5" id="KW-0067">ATP-binding</keyword>
<dbReference type="Gene3D" id="3.40.50.300">
    <property type="entry name" value="P-loop containing nucleotide triphosphate hydrolases"/>
    <property type="match status" value="2"/>
</dbReference>
<dbReference type="PANTHER" id="PTHR43553">
    <property type="entry name" value="HEAVY METAL TRANSPORTER"/>
    <property type="match status" value="1"/>
</dbReference>
<reference evidence="5" key="1">
    <citation type="submission" date="2020-06" db="EMBL/GenBank/DDBJ databases">
        <title>Stable isotope informed genome-resolved metagenomics uncovers potential trophic interactions in rhizosphere soil.</title>
        <authorList>
            <person name="Starr E.P."/>
            <person name="Shi S."/>
            <person name="Blazewicz S.J."/>
            <person name="Koch B.J."/>
            <person name="Probst A.J."/>
            <person name="Hungate B.A."/>
            <person name="Pett-Ridge J."/>
            <person name="Firestone M.K."/>
            <person name="Banfield J.F."/>
        </authorList>
    </citation>
    <scope>NUCLEOTIDE SEQUENCE</scope>
    <source>
        <strain evidence="5">YM_69_17</strain>
    </source>
</reference>
<dbReference type="SUPFAM" id="SSF52540">
    <property type="entry name" value="P-loop containing nucleoside triphosphate hydrolases"/>
    <property type="match status" value="2"/>
</dbReference>